<dbReference type="EMBL" id="JAJSBI010000024">
    <property type="protein sequence ID" value="MCD9878920.1"/>
    <property type="molecule type" value="Genomic_DNA"/>
</dbReference>
<keyword evidence="14" id="KW-1185">Reference proteome</keyword>
<evidence type="ECO:0000259" key="10">
    <source>
        <dbReference type="PROSITE" id="PS50075"/>
    </source>
</evidence>
<keyword evidence="6" id="KW-0045">Antibiotic biosynthesis</keyword>
<dbReference type="SMART" id="SM00827">
    <property type="entry name" value="PKS_AT"/>
    <property type="match status" value="1"/>
</dbReference>
<dbReference type="PROSITE" id="PS52004">
    <property type="entry name" value="KS3_2"/>
    <property type="match status" value="1"/>
</dbReference>
<dbReference type="Gene3D" id="3.90.180.10">
    <property type="entry name" value="Medium-chain alcohol dehydrogenases, catalytic domain"/>
    <property type="match status" value="1"/>
</dbReference>
<feature type="active site" description="Proton acceptor; for dehydratase activity" evidence="9">
    <location>
        <position position="916"/>
    </location>
</feature>
<evidence type="ECO:0000313" key="13">
    <source>
        <dbReference type="EMBL" id="MCD9878920.1"/>
    </source>
</evidence>
<dbReference type="InterPro" id="IPR001227">
    <property type="entry name" value="Ac_transferase_dom_sf"/>
</dbReference>
<dbReference type="InterPro" id="IPR011032">
    <property type="entry name" value="GroES-like_sf"/>
</dbReference>
<feature type="region of interest" description="C-terminal hotdog fold" evidence="9">
    <location>
        <begin position="1022"/>
        <end position="1161"/>
    </location>
</feature>
<dbReference type="GO" id="GO:0004315">
    <property type="term" value="F:3-oxoacyl-[acyl-carrier-protein] synthase activity"/>
    <property type="evidence" value="ECO:0007669"/>
    <property type="project" value="InterPro"/>
</dbReference>
<dbReference type="Proteomes" id="UP001108029">
    <property type="component" value="Unassembled WGS sequence"/>
</dbReference>
<dbReference type="GO" id="GO:0017000">
    <property type="term" value="P:antibiotic biosynthetic process"/>
    <property type="evidence" value="ECO:0007669"/>
    <property type="project" value="UniProtKB-KW"/>
</dbReference>
<dbReference type="SMART" id="SM00822">
    <property type="entry name" value="PKS_KR"/>
    <property type="match status" value="1"/>
</dbReference>
<dbReference type="GO" id="GO:0005886">
    <property type="term" value="C:plasma membrane"/>
    <property type="evidence" value="ECO:0007669"/>
    <property type="project" value="TreeGrafter"/>
</dbReference>
<dbReference type="InterPro" id="IPR036291">
    <property type="entry name" value="NAD(P)-bd_dom_sf"/>
</dbReference>
<name>A0A9Q3VXS6_9ACTN</name>
<comment type="caution">
    <text evidence="13">The sequence shown here is derived from an EMBL/GenBank/DDBJ whole genome shotgun (WGS) entry which is preliminary data.</text>
</comment>
<evidence type="ECO:0000256" key="5">
    <source>
        <dbReference type="ARBA" id="ARBA00022857"/>
    </source>
</evidence>
<feature type="region of interest" description="N-terminal hotdog fold" evidence="9">
    <location>
        <begin position="882"/>
        <end position="1007"/>
    </location>
</feature>
<dbReference type="SUPFAM" id="SSF51735">
    <property type="entry name" value="NAD(P)-binding Rossmann-fold domains"/>
    <property type="match status" value="3"/>
</dbReference>
<evidence type="ECO:0000256" key="2">
    <source>
        <dbReference type="ARBA" id="ARBA00022450"/>
    </source>
</evidence>
<dbReference type="Pfam" id="PF21089">
    <property type="entry name" value="PKS_DH_N"/>
    <property type="match status" value="1"/>
</dbReference>
<gene>
    <name evidence="13" type="ORF">LJ657_36010</name>
</gene>
<dbReference type="Gene3D" id="3.10.129.110">
    <property type="entry name" value="Polyketide synthase dehydratase"/>
    <property type="match status" value="1"/>
</dbReference>
<feature type="domain" description="Carrier" evidence="10">
    <location>
        <begin position="1993"/>
        <end position="2070"/>
    </location>
</feature>
<dbReference type="Pfam" id="PF16197">
    <property type="entry name" value="KAsynt_C_assoc"/>
    <property type="match status" value="1"/>
</dbReference>
<dbReference type="GO" id="GO:0006633">
    <property type="term" value="P:fatty acid biosynthetic process"/>
    <property type="evidence" value="ECO:0007669"/>
    <property type="project" value="InterPro"/>
</dbReference>
<dbReference type="InterPro" id="IPR049551">
    <property type="entry name" value="PKS_DH_C"/>
</dbReference>
<dbReference type="FunFam" id="3.40.366.10:FF:000002">
    <property type="entry name" value="Probable polyketide synthase 2"/>
    <property type="match status" value="1"/>
</dbReference>
<reference evidence="13" key="1">
    <citation type="submission" date="2021-12" db="EMBL/GenBank/DDBJ databases">
        <authorList>
            <person name="Lee J.-H."/>
            <person name="Kim S.-B."/>
        </authorList>
    </citation>
    <scope>NUCLEOTIDE SEQUENCE</scope>
    <source>
        <strain evidence="13">NR30</strain>
    </source>
</reference>
<dbReference type="PANTHER" id="PTHR43775">
    <property type="entry name" value="FATTY ACID SYNTHASE"/>
    <property type="match status" value="1"/>
</dbReference>
<protein>
    <submittedName>
        <fullName evidence="13">Type I polyketide synthase</fullName>
    </submittedName>
</protein>
<dbReference type="GO" id="GO:0004312">
    <property type="term" value="F:fatty acid synthase activity"/>
    <property type="evidence" value="ECO:0007669"/>
    <property type="project" value="TreeGrafter"/>
</dbReference>
<dbReference type="InterPro" id="IPR014030">
    <property type="entry name" value="Ketoacyl_synth_N"/>
</dbReference>
<keyword evidence="8" id="KW-0012">Acyltransferase</keyword>
<dbReference type="InterPro" id="IPR013154">
    <property type="entry name" value="ADH-like_N"/>
</dbReference>
<dbReference type="InterPro" id="IPR018201">
    <property type="entry name" value="Ketoacyl_synth_AS"/>
</dbReference>
<proteinExistence type="predicted"/>
<evidence type="ECO:0000256" key="8">
    <source>
        <dbReference type="ARBA" id="ARBA00023315"/>
    </source>
</evidence>
<evidence type="ECO:0000256" key="6">
    <source>
        <dbReference type="ARBA" id="ARBA00023194"/>
    </source>
</evidence>
<dbReference type="InterPro" id="IPR014031">
    <property type="entry name" value="Ketoacyl_synth_C"/>
</dbReference>
<dbReference type="Pfam" id="PF00550">
    <property type="entry name" value="PP-binding"/>
    <property type="match status" value="1"/>
</dbReference>
<dbReference type="Pfam" id="PF00107">
    <property type="entry name" value="ADH_zinc_N"/>
    <property type="match status" value="1"/>
</dbReference>
<dbReference type="InterPro" id="IPR013968">
    <property type="entry name" value="PKS_KR"/>
</dbReference>
<keyword evidence="3" id="KW-0597">Phosphoprotein</keyword>
<dbReference type="InterPro" id="IPR042104">
    <property type="entry name" value="PKS_dehydratase_sf"/>
</dbReference>
<dbReference type="InterPro" id="IPR050091">
    <property type="entry name" value="PKS_NRPS_Biosynth_Enz"/>
</dbReference>
<keyword evidence="4" id="KW-0808">Transferase</keyword>
<evidence type="ECO:0000259" key="12">
    <source>
        <dbReference type="PROSITE" id="PS52019"/>
    </source>
</evidence>
<dbReference type="InterPro" id="IPR049900">
    <property type="entry name" value="PKS_mFAS_DH"/>
</dbReference>
<dbReference type="Pfam" id="PF00698">
    <property type="entry name" value="Acyl_transf_1"/>
    <property type="match status" value="1"/>
</dbReference>
<dbReference type="FunFam" id="3.40.50.720:FF:000209">
    <property type="entry name" value="Polyketide synthase Pks12"/>
    <property type="match status" value="1"/>
</dbReference>
<dbReference type="InterPro" id="IPR016039">
    <property type="entry name" value="Thiolase-like"/>
</dbReference>
<dbReference type="PROSITE" id="PS52019">
    <property type="entry name" value="PKS_MFAS_DH"/>
    <property type="match status" value="1"/>
</dbReference>
<dbReference type="SUPFAM" id="SSF55048">
    <property type="entry name" value="Probable ACP-binding domain of malonyl-CoA ACP transacylase"/>
    <property type="match status" value="1"/>
</dbReference>
<dbReference type="Gene3D" id="3.40.366.10">
    <property type="entry name" value="Malonyl-Coenzyme A Acyl Carrier Protein, domain 2"/>
    <property type="match status" value="1"/>
</dbReference>
<dbReference type="Gene3D" id="3.40.47.10">
    <property type="match status" value="1"/>
</dbReference>
<dbReference type="Pfam" id="PF08240">
    <property type="entry name" value="ADH_N"/>
    <property type="match status" value="1"/>
</dbReference>
<organism evidence="13 14">
    <name type="scientific">Streptomyces guryensis</name>
    <dbReference type="NCBI Taxonomy" id="2886947"/>
    <lineage>
        <taxon>Bacteria</taxon>
        <taxon>Bacillati</taxon>
        <taxon>Actinomycetota</taxon>
        <taxon>Actinomycetes</taxon>
        <taxon>Kitasatosporales</taxon>
        <taxon>Streptomycetaceae</taxon>
        <taxon>Streptomyces</taxon>
    </lineage>
</organism>
<dbReference type="CDD" id="cd05195">
    <property type="entry name" value="enoyl_red"/>
    <property type="match status" value="1"/>
</dbReference>
<evidence type="ECO:0000256" key="7">
    <source>
        <dbReference type="ARBA" id="ARBA00023268"/>
    </source>
</evidence>
<dbReference type="InterPro" id="IPR016035">
    <property type="entry name" value="Acyl_Trfase/lysoPLipase"/>
</dbReference>
<keyword evidence="2" id="KW-0596">Phosphopantetheine</keyword>
<dbReference type="InterPro" id="IPR014043">
    <property type="entry name" value="Acyl_transferase_dom"/>
</dbReference>
<dbReference type="InterPro" id="IPR009081">
    <property type="entry name" value="PP-bd_ACP"/>
</dbReference>
<dbReference type="InterPro" id="IPR013149">
    <property type="entry name" value="ADH-like_C"/>
</dbReference>
<dbReference type="InterPro" id="IPR020843">
    <property type="entry name" value="ER"/>
</dbReference>
<dbReference type="SMART" id="SM01294">
    <property type="entry name" value="PKS_PP_betabranch"/>
    <property type="match status" value="1"/>
</dbReference>
<accession>A0A9Q3VXS6</accession>
<dbReference type="SUPFAM" id="SSF50129">
    <property type="entry name" value="GroES-like"/>
    <property type="match status" value="1"/>
</dbReference>
<dbReference type="SMART" id="SM00823">
    <property type="entry name" value="PKS_PP"/>
    <property type="match status" value="1"/>
</dbReference>
<dbReference type="SMART" id="SM00825">
    <property type="entry name" value="PKS_KS"/>
    <property type="match status" value="1"/>
</dbReference>
<evidence type="ECO:0000259" key="11">
    <source>
        <dbReference type="PROSITE" id="PS52004"/>
    </source>
</evidence>
<dbReference type="PROSITE" id="PS01162">
    <property type="entry name" value="QOR_ZETA_CRYSTAL"/>
    <property type="match status" value="1"/>
</dbReference>
<evidence type="ECO:0000256" key="4">
    <source>
        <dbReference type="ARBA" id="ARBA00022679"/>
    </source>
</evidence>
<evidence type="ECO:0000256" key="1">
    <source>
        <dbReference type="ARBA" id="ARBA00004792"/>
    </source>
</evidence>
<dbReference type="InterPro" id="IPR002364">
    <property type="entry name" value="Quin_OxRdtase/zeta-crystal_CS"/>
</dbReference>
<dbReference type="PROSITE" id="PS00606">
    <property type="entry name" value="KS3_1"/>
    <property type="match status" value="1"/>
</dbReference>
<dbReference type="SUPFAM" id="SSF52151">
    <property type="entry name" value="FabD/lysophospholipase-like"/>
    <property type="match status" value="1"/>
</dbReference>
<feature type="domain" description="Ketosynthase family 3 (KS3)" evidence="11">
    <location>
        <begin position="6"/>
        <end position="425"/>
    </location>
</feature>
<dbReference type="SMART" id="SM00829">
    <property type="entry name" value="PKS_ER"/>
    <property type="match status" value="1"/>
</dbReference>
<dbReference type="Pfam" id="PF00109">
    <property type="entry name" value="ketoacyl-synt"/>
    <property type="match status" value="1"/>
</dbReference>
<dbReference type="Pfam" id="PF02801">
    <property type="entry name" value="Ketoacyl-synt_C"/>
    <property type="match status" value="1"/>
</dbReference>
<dbReference type="InterPro" id="IPR036736">
    <property type="entry name" value="ACP-like_sf"/>
</dbReference>
<dbReference type="RefSeq" id="WP_232653120.1">
    <property type="nucleotide sequence ID" value="NZ_JAJSBI010000024.1"/>
</dbReference>
<dbReference type="InterPro" id="IPR016036">
    <property type="entry name" value="Malonyl_transacylase_ACP-bd"/>
</dbReference>
<dbReference type="GO" id="GO:0016491">
    <property type="term" value="F:oxidoreductase activity"/>
    <property type="evidence" value="ECO:0007669"/>
    <property type="project" value="InterPro"/>
</dbReference>
<dbReference type="PROSITE" id="PS50075">
    <property type="entry name" value="CARRIER"/>
    <property type="match status" value="1"/>
</dbReference>
<dbReference type="InterPro" id="IPR020807">
    <property type="entry name" value="PKS_DH"/>
</dbReference>
<evidence type="ECO:0000313" key="14">
    <source>
        <dbReference type="Proteomes" id="UP001108029"/>
    </source>
</evidence>
<dbReference type="InterPro" id="IPR049552">
    <property type="entry name" value="PKS_DH_N"/>
</dbReference>
<evidence type="ECO:0000256" key="3">
    <source>
        <dbReference type="ARBA" id="ARBA00022553"/>
    </source>
</evidence>
<dbReference type="Gene3D" id="3.40.50.720">
    <property type="entry name" value="NAD(P)-binding Rossmann-like Domain"/>
    <property type="match status" value="3"/>
</dbReference>
<dbReference type="InterPro" id="IPR057326">
    <property type="entry name" value="KR_dom"/>
</dbReference>
<dbReference type="GO" id="GO:0005737">
    <property type="term" value="C:cytoplasm"/>
    <property type="evidence" value="ECO:0007669"/>
    <property type="project" value="TreeGrafter"/>
</dbReference>
<keyword evidence="5" id="KW-0521">NADP</keyword>
<dbReference type="SMART" id="SM00826">
    <property type="entry name" value="PKS_DH"/>
    <property type="match status" value="1"/>
</dbReference>
<dbReference type="InterPro" id="IPR032821">
    <property type="entry name" value="PKS_assoc"/>
</dbReference>
<dbReference type="Pfam" id="PF14765">
    <property type="entry name" value="PS-DH"/>
    <property type="match status" value="1"/>
</dbReference>
<evidence type="ECO:0000256" key="9">
    <source>
        <dbReference type="PROSITE-ProRule" id="PRU01363"/>
    </source>
</evidence>
<dbReference type="GO" id="GO:0031177">
    <property type="term" value="F:phosphopantetheine binding"/>
    <property type="evidence" value="ECO:0007669"/>
    <property type="project" value="InterPro"/>
</dbReference>
<sequence>MTDAPHLPLAVVGMAGRFPSAPDLDSFWKLLMERGDAIRPVPEDRWDTSVPLDPELPVQSVGGFIDGVQDFDPTFFGISPREAASIDPQQRLMLEIGWRALEDAGIRAADLAGSRTGVYVGALWHDYEVLRKDRGAPATQHSAFGNANDMIATRLSYFLGLRGPSLTVETGCSASLVALHLAAQALLAGEIDAAIVGGTNLMLTPDLTVGLTHFGGLSDIGRCQAFSVSADGYVRGEGIAALCVKTLERALRDGDRIHGVIAHSVVNNDGGGESLVTPDPAGQEDLLRQGYASAAVPVDEIAYIEAHGTGTGRGDPVEASAIGRVLGRARRPGSGPLPIGSVKSNVGHLEATAGLAGVVKALLSMKHGVVPPSLHSETLNPAIDFEDLNVTVVREPLPLPQDTEYYMGVSSFGWGGTNAHVILRTPPALQTTAEEPAQRDTLSVFLSAQGRQALTQRAREVGAALPGAGDPHGVAGTLARRRDHFADRVALVADDAQQAAELLARFAEQPEEEIPGLVTGRARKAGRTAFVFPGQGTQWAGMARELFARDAVFAATVNRCADALAPYVDWDLIGIVSGEAGDTWLDRVDMLQPTLWAVSVGLAEVWRASGVEPDVVVGHSQGEVGAATVAGILSYPDAAMIVARRSALARRTSGRGLMLAVDLDVQGARAALEGFEESVSLAVNNGPRSCVLSGEKESVLVLKELLEADDVYCRLVNVDYASHSPQMDELEDDLLAALGTVEPRAGSVPLMSTVRAAVLEGPEMNASYWVDNLRQPVVFADAMQALFADGVTHVIEVSGHPVLVPAVEELAQSQGDPARVLPTLRRHNGTVHDLRTALSRAYVAGLEPFGNLPRHSWEPVPGYPWQRRPYWVEQGRRRGTPNGEMAFTLTPSVAEQDSWEGGWELGRDDTPWLKDHQVYEAVVLPATAMTALAFDTARARTGATPRVLSDVDFRQDLTLGDEPHRLSVRWQEDVKDGGTYTLLSLAEGATSWATHARSRVFYTAPPAAGHHAPDFPERLAGGQPVGVEEFYAAQAARGLRYGPAFQGLRSLRVDGREALGDVLLPERCRAAARSHGLHPALWDAALQVSLALYPQDSTVVPRSVRRVELLQEPAEPVTEVWSHALLREDGEVDLHLYDSARRPLLTMKGLVMEALAVTAGGPDEIGAHTYGLDFVEQPWGAMDPSPGTWAVVLGAADDAAPELSGALIAAGAPEPLLIDSEETGGEPYARLRGAGELAGVAFLAPGDDLAAQRRGLLALTELVRVCAARPVPPRLVVVTSGAQPVTDAAAIDAGAALYWGFGRVLRQEHPELRSLLLDVVRTDPGWQQDCVAELLTADDAEDQVALRAGRRFAGRLTHGEPEPSPVLPAWTRPDPAYHLAPERPGVWEGLMFRPLVRRAPAAGELEIEVTASALNFLDVMKALGTFPDPRGADLLGIECAGVVTRVGEGVTDLTVGRRVITCALPAHASHITVRADHVQPVPSNWSDEEAVSLPIAMATAWYALQDVARLQAGETVLIHSAAGGLGLAAVQIARLAGAEVIATAGTADKRAHLKELGIRHVFDSRRLDWAQEVRAATDGKGVDVLLNSLAGAAIPLGLDLLAEGGRFVEVGKRDIYSEHRVSLAAFKKGISLASVDIAAMMDRRPERFARLLRDVWSVVSAGDVTPLPVVRYPMAQAAEAMRAMSQGSHIGKFVLAVDPDVPVAVAPQPMRQGRLRADATYLITGGLGGLGLSLAEFMADRGAGALVLLGRSAPDAEALARIEDLRENGVRVDTHRVDVTDAEAVHRTLAQIRAELPALRGVVHAAGLLDDATVRTLEAGQLARVLAPKVDGARHLDAATAQDPLDFFVLFSSVASLVGLAGQAAYSAGNAYLDALAAQRRRRGLPALSVQWGPFSDVGLAAREDARGSRLAERGMGGLTTDEAWPALVQYLDTGHQVVSYVRLDVRQWLDSYPDTASKASWSTLLAEGPGATRRTAGAGQFLVELLAVPDGERLPLIEAQVRELAGRVLRLETAAVEREAPFKELGLDSLLSLEFRNRLEGVFALKLSPTLLWTYGNVRALSVALSERLAQAAELAATGTE</sequence>
<dbReference type="Gene3D" id="3.30.70.3290">
    <property type="match status" value="1"/>
</dbReference>
<dbReference type="Pfam" id="PF08659">
    <property type="entry name" value="KR"/>
    <property type="match status" value="1"/>
</dbReference>
<keyword evidence="7" id="KW-0511">Multifunctional enzyme</keyword>
<dbReference type="PANTHER" id="PTHR43775:SF37">
    <property type="entry name" value="SI:DKEY-61P9.11"/>
    <property type="match status" value="1"/>
</dbReference>
<dbReference type="GO" id="GO:0008270">
    <property type="term" value="F:zinc ion binding"/>
    <property type="evidence" value="ECO:0007669"/>
    <property type="project" value="InterPro"/>
</dbReference>
<comment type="pathway">
    <text evidence="1">Antibiotic biosynthesis.</text>
</comment>
<dbReference type="SUPFAM" id="SSF47336">
    <property type="entry name" value="ACP-like"/>
    <property type="match status" value="1"/>
</dbReference>
<dbReference type="GO" id="GO:0071770">
    <property type="term" value="P:DIM/DIP cell wall layer assembly"/>
    <property type="evidence" value="ECO:0007669"/>
    <property type="project" value="TreeGrafter"/>
</dbReference>
<dbReference type="InterPro" id="IPR020841">
    <property type="entry name" value="PKS_Beta-ketoAc_synthase_dom"/>
</dbReference>
<dbReference type="InterPro" id="IPR020806">
    <property type="entry name" value="PKS_PP-bd"/>
</dbReference>
<dbReference type="CDD" id="cd00833">
    <property type="entry name" value="PKS"/>
    <property type="match status" value="1"/>
</dbReference>
<dbReference type="Gene3D" id="1.10.1200.10">
    <property type="entry name" value="ACP-like"/>
    <property type="match status" value="1"/>
</dbReference>
<dbReference type="SUPFAM" id="SSF53901">
    <property type="entry name" value="Thiolase-like"/>
    <property type="match status" value="1"/>
</dbReference>
<feature type="domain" description="PKS/mFAS DH" evidence="12">
    <location>
        <begin position="882"/>
        <end position="1161"/>
    </location>
</feature>
<feature type="active site" description="Proton donor; for dehydratase activity" evidence="9">
    <location>
        <position position="1083"/>
    </location>
</feature>